<reference evidence="1" key="1">
    <citation type="journal article" date="2019" name="Sci. Rep.">
        <title>Draft genome of Tanacetum cinerariifolium, the natural source of mosquito coil.</title>
        <authorList>
            <person name="Yamashiro T."/>
            <person name="Shiraishi A."/>
            <person name="Satake H."/>
            <person name="Nakayama K."/>
        </authorList>
    </citation>
    <scope>NUCLEOTIDE SEQUENCE</scope>
</reference>
<comment type="caution">
    <text evidence="1">The sequence shown here is derived from an EMBL/GenBank/DDBJ whole genome shotgun (WGS) entry which is preliminary data.</text>
</comment>
<dbReference type="AlphaFoldDB" id="A0A699I313"/>
<proteinExistence type="predicted"/>
<organism evidence="1">
    <name type="scientific">Tanacetum cinerariifolium</name>
    <name type="common">Dalmatian daisy</name>
    <name type="synonym">Chrysanthemum cinerariifolium</name>
    <dbReference type="NCBI Taxonomy" id="118510"/>
    <lineage>
        <taxon>Eukaryota</taxon>
        <taxon>Viridiplantae</taxon>
        <taxon>Streptophyta</taxon>
        <taxon>Embryophyta</taxon>
        <taxon>Tracheophyta</taxon>
        <taxon>Spermatophyta</taxon>
        <taxon>Magnoliopsida</taxon>
        <taxon>eudicotyledons</taxon>
        <taxon>Gunneridae</taxon>
        <taxon>Pentapetalae</taxon>
        <taxon>asterids</taxon>
        <taxon>campanulids</taxon>
        <taxon>Asterales</taxon>
        <taxon>Asteraceae</taxon>
        <taxon>Asteroideae</taxon>
        <taxon>Anthemideae</taxon>
        <taxon>Anthemidinae</taxon>
        <taxon>Tanacetum</taxon>
    </lineage>
</organism>
<sequence>MSLASFAVTYTSVYTDSKPGRVFWGADEELSDEGSPNTRTHITIQGDGRHDDACAPMSMGRVVKTRLRR</sequence>
<evidence type="ECO:0000313" key="1">
    <source>
        <dbReference type="EMBL" id="GEZ04929.1"/>
    </source>
</evidence>
<accession>A0A699I313</accession>
<dbReference type="EMBL" id="BKCJ010235590">
    <property type="protein sequence ID" value="GEZ04929.1"/>
    <property type="molecule type" value="Genomic_DNA"/>
</dbReference>
<name>A0A699I313_TANCI</name>
<gene>
    <name evidence="1" type="ORF">Tci_476902</name>
</gene>
<protein>
    <submittedName>
        <fullName evidence="1">Uncharacterized protein</fullName>
    </submittedName>
</protein>